<evidence type="ECO:0000313" key="3">
    <source>
        <dbReference type="Proteomes" id="UP000054321"/>
    </source>
</evidence>
<dbReference type="PANTHER" id="PTHR33112">
    <property type="entry name" value="DOMAIN PROTEIN, PUTATIVE-RELATED"/>
    <property type="match status" value="1"/>
</dbReference>
<dbReference type="InParanoid" id="A0A0C3H0K5"/>
<sequence length="690" mass="76957">MALCSLCENITINQIDVNAEILAQQKLRPWDPSQRWEEPLGYDHHLNYPALLESAKSCQLCRLISEIAEQDGTFPKFDPKFDMIPEQIAGRNASQQLKLRAFRQSPATSSSTSSHGQLSGVCVSNAQELSIRLEIFADEDSAAALSGDVAGRPIQKTAACATNFNMILSWMHNCLLTHRRCSPITSNSQQHNTTDLPTRVLDVGASDSAMIQLLISNGGKGEYAALSHRWGNPEKMECTTTATLESRINGITIDSLSPLFRDAITVTRRLGLTYLWIDSLCILQDSPEDWKQESAAMGDVYARAKIVISAIASEDGFSGFLGQRDINSVRISYRKSITDLGNGFIYFRGPKTNFNTLRECVLNKRAWVLQERTLGRRVLSFAKDQIIWECRELQASEGGRQCEPEKESRAIVSALQNLSMDRLNPSLRAEVFRAWRAIVSLVSQLDITYETDRLYAILGIAKHVQRETRSEYLHGTWIDDLALELFCSPQARNKSLFTCRPTISPQAPSWSWASLAGPIRFWQNDLDHPIVCFEKVVSDNTLSQRPGNPEPPSTLHLLALVRPCEVTKDGITFDQDRNQLPVPPDSEGWVFATKAGGFATLTEAGIVIGGSHFDLQPSEDTLGRYSCLLLLDVQRPPAEFGGRYGTGLLLKPKFNPTDAQETYTRVGYVSLSHVGIAWLNEVQRRFTTLQ</sequence>
<feature type="domain" description="Heterokaryon incompatibility" evidence="1">
    <location>
        <begin position="223"/>
        <end position="371"/>
    </location>
</feature>
<reference evidence="2 3" key="1">
    <citation type="submission" date="2014-04" db="EMBL/GenBank/DDBJ databases">
        <authorList>
            <consortium name="DOE Joint Genome Institute"/>
            <person name="Kuo A."/>
            <person name="Martino E."/>
            <person name="Perotto S."/>
            <person name="Kohler A."/>
            <person name="Nagy L.G."/>
            <person name="Floudas D."/>
            <person name="Copeland A."/>
            <person name="Barry K.W."/>
            <person name="Cichocki N."/>
            <person name="Veneault-Fourrey C."/>
            <person name="LaButti K."/>
            <person name="Lindquist E.A."/>
            <person name="Lipzen A."/>
            <person name="Lundell T."/>
            <person name="Morin E."/>
            <person name="Murat C."/>
            <person name="Sun H."/>
            <person name="Tunlid A."/>
            <person name="Henrissat B."/>
            <person name="Grigoriev I.V."/>
            <person name="Hibbett D.S."/>
            <person name="Martin F."/>
            <person name="Nordberg H.P."/>
            <person name="Cantor M.N."/>
            <person name="Hua S.X."/>
        </authorList>
    </citation>
    <scope>NUCLEOTIDE SEQUENCE [LARGE SCALE GENOMIC DNA]</scope>
    <source>
        <strain evidence="2 3">Zn</strain>
    </source>
</reference>
<reference evidence="3" key="2">
    <citation type="submission" date="2015-01" db="EMBL/GenBank/DDBJ databases">
        <title>Evolutionary Origins and Diversification of the Mycorrhizal Mutualists.</title>
        <authorList>
            <consortium name="DOE Joint Genome Institute"/>
            <consortium name="Mycorrhizal Genomics Consortium"/>
            <person name="Kohler A."/>
            <person name="Kuo A."/>
            <person name="Nagy L.G."/>
            <person name="Floudas D."/>
            <person name="Copeland A."/>
            <person name="Barry K.W."/>
            <person name="Cichocki N."/>
            <person name="Veneault-Fourrey C."/>
            <person name="LaButti K."/>
            <person name="Lindquist E.A."/>
            <person name="Lipzen A."/>
            <person name="Lundell T."/>
            <person name="Morin E."/>
            <person name="Murat C."/>
            <person name="Riley R."/>
            <person name="Ohm R."/>
            <person name="Sun H."/>
            <person name="Tunlid A."/>
            <person name="Henrissat B."/>
            <person name="Grigoriev I.V."/>
            <person name="Hibbett D.S."/>
            <person name="Martin F."/>
        </authorList>
    </citation>
    <scope>NUCLEOTIDE SEQUENCE [LARGE SCALE GENOMIC DNA]</scope>
    <source>
        <strain evidence="3">Zn</strain>
    </source>
</reference>
<gene>
    <name evidence="2" type="ORF">OIDMADRAFT_59122</name>
</gene>
<accession>A0A0C3H0K5</accession>
<proteinExistence type="predicted"/>
<dbReference type="Proteomes" id="UP000054321">
    <property type="component" value="Unassembled WGS sequence"/>
</dbReference>
<dbReference type="InterPro" id="IPR010730">
    <property type="entry name" value="HET"/>
</dbReference>
<keyword evidence="3" id="KW-1185">Reference proteome</keyword>
<organism evidence="2 3">
    <name type="scientific">Oidiodendron maius (strain Zn)</name>
    <dbReference type="NCBI Taxonomy" id="913774"/>
    <lineage>
        <taxon>Eukaryota</taxon>
        <taxon>Fungi</taxon>
        <taxon>Dikarya</taxon>
        <taxon>Ascomycota</taxon>
        <taxon>Pezizomycotina</taxon>
        <taxon>Leotiomycetes</taxon>
        <taxon>Leotiomycetes incertae sedis</taxon>
        <taxon>Myxotrichaceae</taxon>
        <taxon>Oidiodendron</taxon>
    </lineage>
</organism>
<name>A0A0C3H0K5_OIDMZ</name>
<dbReference type="PANTHER" id="PTHR33112:SF16">
    <property type="entry name" value="HETEROKARYON INCOMPATIBILITY DOMAIN-CONTAINING PROTEIN"/>
    <property type="match status" value="1"/>
</dbReference>
<dbReference type="OrthoDB" id="3427848at2759"/>
<dbReference type="STRING" id="913774.A0A0C3H0K5"/>
<protein>
    <recommendedName>
        <fullName evidence="1">Heterokaryon incompatibility domain-containing protein</fullName>
    </recommendedName>
</protein>
<dbReference type="AlphaFoldDB" id="A0A0C3H0K5"/>
<dbReference type="HOGENOM" id="CLU_002639_2_12_1"/>
<evidence type="ECO:0000259" key="1">
    <source>
        <dbReference type="Pfam" id="PF06985"/>
    </source>
</evidence>
<dbReference type="Pfam" id="PF06985">
    <property type="entry name" value="HET"/>
    <property type="match status" value="1"/>
</dbReference>
<dbReference type="EMBL" id="KN832885">
    <property type="protein sequence ID" value="KIM96036.1"/>
    <property type="molecule type" value="Genomic_DNA"/>
</dbReference>
<evidence type="ECO:0000313" key="2">
    <source>
        <dbReference type="EMBL" id="KIM96036.1"/>
    </source>
</evidence>